<evidence type="ECO:0008006" key="3">
    <source>
        <dbReference type="Google" id="ProtNLM"/>
    </source>
</evidence>
<dbReference type="EMBL" id="AUZM01000025">
    <property type="protein sequence ID" value="ERT07166.1"/>
    <property type="molecule type" value="Genomic_DNA"/>
</dbReference>
<protein>
    <recommendedName>
        <fullName evidence="3">Sporulation related domain protein</fullName>
    </recommendedName>
</protein>
<dbReference type="AlphaFoldDB" id="U7QL72"/>
<dbReference type="OrthoDB" id="489126at2"/>
<sequence>MKKSKPKSYAQQLSPWCLLRLFPDRKPIIVGRFRSYNDAEGYLKTLRGLIPNASDKIIFDLGVQRQSTSED</sequence>
<dbReference type="Proteomes" id="UP000017127">
    <property type="component" value="Unassembled WGS sequence"/>
</dbReference>
<name>U7QL72_9CYAN</name>
<organism evidence="1 2">
    <name type="scientific">Lyngbya aestuarii BL J</name>
    <dbReference type="NCBI Taxonomy" id="1348334"/>
    <lineage>
        <taxon>Bacteria</taxon>
        <taxon>Bacillati</taxon>
        <taxon>Cyanobacteriota</taxon>
        <taxon>Cyanophyceae</taxon>
        <taxon>Oscillatoriophycideae</taxon>
        <taxon>Oscillatoriales</taxon>
        <taxon>Microcoleaceae</taxon>
        <taxon>Lyngbya</taxon>
    </lineage>
</organism>
<comment type="caution">
    <text evidence="1">The sequence shown here is derived from an EMBL/GenBank/DDBJ whole genome shotgun (WGS) entry which is preliminary data.</text>
</comment>
<proteinExistence type="predicted"/>
<evidence type="ECO:0000313" key="2">
    <source>
        <dbReference type="Proteomes" id="UP000017127"/>
    </source>
</evidence>
<reference evidence="1 2" key="1">
    <citation type="journal article" date="2013" name="Front. Microbiol.">
        <title>Comparative genomic analyses of the cyanobacterium, Lyngbya aestuarii BL J, a powerful hydrogen producer.</title>
        <authorList>
            <person name="Kothari A."/>
            <person name="Vaughn M."/>
            <person name="Garcia-Pichel F."/>
        </authorList>
    </citation>
    <scope>NUCLEOTIDE SEQUENCE [LARGE SCALE GENOMIC DNA]</scope>
    <source>
        <strain evidence="1 2">BL J</strain>
    </source>
</reference>
<accession>U7QL72</accession>
<dbReference type="RefSeq" id="WP_023066659.1">
    <property type="nucleotide sequence ID" value="NZ_AUZM01000025.1"/>
</dbReference>
<evidence type="ECO:0000313" key="1">
    <source>
        <dbReference type="EMBL" id="ERT07166.1"/>
    </source>
</evidence>
<gene>
    <name evidence="1" type="ORF">M595_2910</name>
</gene>
<keyword evidence="2" id="KW-1185">Reference proteome</keyword>